<evidence type="ECO:0000256" key="1">
    <source>
        <dbReference type="SAM" id="Phobius"/>
    </source>
</evidence>
<protein>
    <submittedName>
        <fullName evidence="2">Uncharacterized protein</fullName>
    </submittedName>
</protein>
<dbReference type="RefSeq" id="WP_289505215.1">
    <property type="nucleotide sequence ID" value="NZ_CP116805.1"/>
</dbReference>
<keyword evidence="1" id="KW-0812">Transmembrane</keyword>
<keyword evidence="3" id="KW-1185">Reference proteome</keyword>
<proteinExistence type="predicted"/>
<keyword evidence="1" id="KW-1133">Transmembrane helix</keyword>
<dbReference type="Proteomes" id="UP001217500">
    <property type="component" value="Chromosome"/>
</dbReference>
<feature type="transmembrane region" description="Helical" evidence="1">
    <location>
        <begin position="12"/>
        <end position="34"/>
    </location>
</feature>
<evidence type="ECO:0000313" key="3">
    <source>
        <dbReference type="Proteomes" id="UP001217500"/>
    </source>
</evidence>
<dbReference type="AlphaFoldDB" id="A0AAE9XU75"/>
<reference evidence="2" key="1">
    <citation type="submission" date="2023-01" db="EMBL/GenBank/DDBJ databases">
        <title>The genome sequence of Kordiimonadaceae bacterium 6D33.</title>
        <authorList>
            <person name="Liu Y."/>
        </authorList>
    </citation>
    <scope>NUCLEOTIDE SEQUENCE</scope>
    <source>
        <strain evidence="2">6D33</strain>
    </source>
</reference>
<feature type="transmembrane region" description="Helical" evidence="1">
    <location>
        <begin position="67"/>
        <end position="88"/>
    </location>
</feature>
<organism evidence="2 3">
    <name type="scientific">Gimibacter soli</name>
    <dbReference type="NCBI Taxonomy" id="3024400"/>
    <lineage>
        <taxon>Bacteria</taxon>
        <taxon>Pseudomonadati</taxon>
        <taxon>Pseudomonadota</taxon>
        <taxon>Alphaproteobacteria</taxon>
        <taxon>Kordiimonadales</taxon>
        <taxon>Temperatibacteraceae</taxon>
        <taxon>Gimibacter</taxon>
    </lineage>
</organism>
<dbReference type="KEGG" id="gso:PH603_06490"/>
<gene>
    <name evidence="2" type="ORF">PH603_06490</name>
</gene>
<evidence type="ECO:0000313" key="2">
    <source>
        <dbReference type="EMBL" id="WCL55405.1"/>
    </source>
</evidence>
<keyword evidence="1" id="KW-0472">Membrane</keyword>
<sequence length="101" mass="10602">MTLHQFRARLSTILPLLAVMFVAAQVMLVAHLAAFGPDKHLHGSEPCAIVSVSKAHDALDVASPPQLILPEAGAVIEILPVLALVATVRPARSSRDPPVSA</sequence>
<dbReference type="EMBL" id="CP116805">
    <property type="protein sequence ID" value="WCL55405.1"/>
    <property type="molecule type" value="Genomic_DNA"/>
</dbReference>
<name>A0AAE9XU75_9PROT</name>
<accession>A0AAE9XU75</accession>